<gene>
    <name evidence="2" type="ORF">DNU06_04570</name>
</gene>
<proteinExistence type="predicted"/>
<protein>
    <submittedName>
        <fullName evidence="2">Uncharacterized protein</fullName>
    </submittedName>
</protein>
<name>A0A2W1NIW3_9FLAO</name>
<dbReference type="RefSeq" id="WP_111062047.1">
    <property type="nucleotide sequence ID" value="NZ_JBHUCU010000002.1"/>
</dbReference>
<comment type="caution">
    <text evidence="2">The sequence shown here is derived from an EMBL/GenBank/DDBJ whole genome shotgun (WGS) entry which is preliminary data.</text>
</comment>
<evidence type="ECO:0000313" key="3">
    <source>
        <dbReference type="Proteomes" id="UP000249248"/>
    </source>
</evidence>
<evidence type="ECO:0000256" key="1">
    <source>
        <dbReference type="SAM" id="Phobius"/>
    </source>
</evidence>
<organism evidence="2 3">
    <name type="scientific">Putridiphycobacter roseus</name>
    <dbReference type="NCBI Taxonomy" id="2219161"/>
    <lineage>
        <taxon>Bacteria</taxon>
        <taxon>Pseudomonadati</taxon>
        <taxon>Bacteroidota</taxon>
        <taxon>Flavobacteriia</taxon>
        <taxon>Flavobacteriales</taxon>
        <taxon>Crocinitomicaceae</taxon>
        <taxon>Putridiphycobacter</taxon>
    </lineage>
</organism>
<keyword evidence="1" id="KW-0812">Transmembrane</keyword>
<dbReference type="Proteomes" id="UP000249248">
    <property type="component" value="Unassembled WGS sequence"/>
</dbReference>
<keyword evidence="3" id="KW-1185">Reference proteome</keyword>
<evidence type="ECO:0000313" key="2">
    <source>
        <dbReference type="EMBL" id="PZE17896.1"/>
    </source>
</evidence>
<sequence length="182" mass="20529">MIIYPQGKTYPPTGQGVGILLIVLGLLPLSSLFSNAAAVLQIGLYLLLTFPLTFLGCWLLFAKSEVLINHSPVNYFVESKGFLFLKIKKKVSLADYELGVIKKMNIVYSVKQGIGNGVSLAEGNYKESYFARHLKKNKIYDFNMVFKGSESQVMDFVKINLVNTHLLFFHGAIHKERQLFFN</sequence>
<accession>A0A2W1NIW3</accession>
<dbReference type="EMBL" id="QKSB01000002">
    <property type="protein sequence ID" value="PZE17896.1"/>
    <property type="molecule type" value="Genomic_DNA"/>
</dbReference>
<reference evidence="2 3" key="1">
    <citation type="submission" date="2018-06" db="EMBL/GenBank/DDBJ databases">
        <title>The draft genome sequence of Crocinitomix sp. SM1701.</title>
        <authorList>
            <person name="Zhang X."/>
        </authorList>
    </citation>
    <scope>NUCLEOTIDE SEQUENCE [LARGE SCALE GENOMIC DNA]</scope>
    <source>
        <strain evidence="2 3">SM1701</strain>
    </source>
</reference>
<feature type="transmembrane region" description="Helical" evidence="1">
    <location>
        <begin position="12"/>
        <end position="33"/>
    </location>
</feature>
<keyword evidence="1" id="KW-0472">Membrane</keyword>
<dbReference type="AlphaFoldDB" id="A0A2W1NIW3"/>
<feature type="transmembrane region" description="Helical" evidence="1">
    <location>
        <begin position="39"/>
        <end position="61"/>
    </location>
</feature>
<keyword evidence="1" id="KW-1133">Transmembrane helix</keyword>